<comment type="caution">
    <text evidence="2">The sequence shown here is derived from an EMBL/GenBank/DDBJ whole genome shotgun (WGS) entry which is preliminary data.</text>
</comment>
<protein>
    <recommendedName>
        <fullName evidence="4">Envelope fusion protein</fullName>
    </recommendedName>
</protein>
<evidence type="ECO:0000313" key="2">
    <source>
        <dbReference type="EMBL" id="KAL0812119.1"/>
    </source>
</evidence>
<dbReference type="Proteomes" id="UP001549921">
    <property type="component" value="Unassembled WGS sequence"/>
</dbReference>
<sequence length="555" mass="64177">MTQEITLESLDDGPGLLPFRLGATRLTTHYHSFVQYVDIKDIDSKIYLLQDQLLDFKHRLSNDTYILYELQIEYLSTKLLKVIDHLGTLKLRRSKRGLVDGLGSIIKSITGNLDNTDAVKYDNAIKILQKSNNEIVQEFNSHISLSKEWMVQHSNVIDKLVENQIKINETLELILNSEAHKESSLLKYAKFAQHLVIITENIDDVFEELVRIENILAFIHASSSHHSMISIDVLDKMVQRLISIYGREQVLELELREYYDIIKPGYFYSDNKIVIIFKIPIFSRDRFDLYKLSMAPNRNKQVLVPPFPLIATNRKGYVYIEAECPKYNNWYLCGEKMDHQLSRTPDCIQNLIINQYIDKSCESATVSLSRTAMEELDEKHYVISFSNSTRIHTLCGKEDYDVLNGTYLASIPVNCFLYTPEFTITNTNDQVEGQPLKIMKPTYDIESLPGEKSHIHLNSVDLRRLHDVQQKVITQPALKLDQAPMESAIYHTTIPLYIIVLSTLVLILFLLVKHFKTFQCKSERLPPKDTTYQEVEEPATQRQHASLFSQLKVQK</sequence>
<name>A0ABD0SDJ7_LOXSC</name>
<feature type="transmembrane region" description="Helical" evidence="1">
    <location>
        <begin position="494"/>
        <end position="512"/>
    </location>
</feature>
<dbReference type="InterPro" id="IPR022048">
    <property type="entry name" value="Envelope_fusion-like"/>
</dbReference>
<keyword evidence="1" id="KW-0472">Membrane</keyword>
<dbReference type="Pfam" id="PF12259">
    <property type="entry name" value="Baculo_F"/>
    <property type="match status" value="1"/>
</dbReference>
<accession>A0ABD0SDJ7</accession>
<proteinExistence type="predicted"/>
<evidence type="ECO:0008006" key="4">
    <source>
        <dbReference type="Google" id="ProtNLM"/>
    </source>
</evidence>
<organism evidence="2 3">
    <name type="scientific">Loxostege sticticalis</name>
    <name type="common">Beet webworm moth</name>
    <dbReference type="NCBI Taxonomy" id="481309"/>
    <lineage>
        <taxon>Eukaryota</taxon>
        <taxon>Metazoa</taxon>
        <taxon>Ecdysozoa</taxon>
        <taxon>Arthropoda</taxon>
        <taxon>Hexapoda</taxon>
        <taxon>Insecta</taxon>
        <taxon>Pterygota</taxon>
        <taxon>Neoptera</taxon>
        <taxon>Endopterygota</taxon>
        <taxon>Lepidoptera</taxon>
        <taxon>Glossata</taxon>
        <taxon>Ditrysia</taxon>
        <taxon>Pyraloidea</taxon>
        <taxon>Crambidae</taxon>
        <taxon>Pyraustinae</taxon>
        <taxon>Loxostege</taxon>
    </lineage>
</organism>
<evidence type="ECO:0000256" key="1">
    <source>
        <dbReference type="SAM" id="Phobius"/>
    </source>
</evidence>
<keyword evidence="1" id="KW-0812">Transmembrane</keyword>
<dbReference type="EMBL" id="JBEDNZ010000023">
    <property type="protein sequence ID" value="KAL0812119.1"/>
    <property type="molecule type" value="Genomic_DNA"/>
</dbReference>
<gene>
    <name evidence="2" type="ORF">ABMA28_009497</name>
</gene>
<keyword evidence="1" id="KW-1133">Transmembrane helix</keyword>
<reference evidence="2 3" key="1">
    <citation type="submission" date="2024-06" db="EMBL/GenBank/DDBJ databases">
        <title>A chromosome-level genome assembly of beet webworm, Loxostege sticticalis.</title>
        <authorList>
            <person name="Zhang Y."/>
        </authorList>
    </citation>
    <scope>NUCLEOTIDE SEQUENCE [LARGE SCALE GENOMIC DNA]</scope>
    <source>
        <strain evidence="2">AQ028</strain>
        <tissue evidence="2">Male pupae</tissue>
    </source>
</reference>
<evidence type="ECO:0000313" key="3">
    <source>
        <dbReference type="Proteomes" id="UP001549921"/>
    </source>
</evidence>
<dbReference type="AlphaFoldDB" id="A0ABD0SDJ7"/>